<name>A0AAW2GFP4_9HYME</name>
<gene>
    <name evidence="2" type="ORF">PUN28_004907</name>
</gene>
<keyword evidence="1" id="KW-0732">Signal</keyword>
<reference evidence="2 3" key="1">
    <citation type="submission" date="2023-03" db="EMBL/GenBank/DDBJ databases">
        <title>High recombination rates correlate with genetic variation in Cardiocondyla obscurior ants.</title>
        <authorList>
            <person name="Errbii M."/>
        </authorList>
    </citation>
    <scope>NUCLEOTIDE SEQUENCE [LARGE SCALE GENOMIC DNA]</scope>
    <source>
        <strain evidence="2">Alpha-2009</strain>
        <tissue evidence="2">Whole body</tissue>
    </source>
</reference>
<dbReference type="AlphaFoldDB" id="A0AAW2GFP4"/>
<evidence type="ECO:0000313" key="3">
    <source>
        <dbReference type="Proteomes" id="UP001430953"/>
    </source>
</evidence>
<dbReference type="EMBL" id="JADYXP020000004">
    <property type="protein sequence ID" value="KAL0126101.1"/>
    <property type="molecule type" value="Genomic_DNA"/>
</dbReference>
<comment type="caution">
    <text evidence="2">The sequence shown here is derived from an EMBL/GenBank/DDBJ whole genome shotgun (WGS) entry which is preliminary data.</text>
</comment>
<feature type="chain" id="PRO_5044002468" description="Secreted protein" evidence="1">
    <location>
        <begin position="22"/>
        <end position="90"/>
    </location>
</feature>
<protein>
    <recommendedName>
        <fullName evidence="4">Secreted protein</fullName>
    </recommendedName>
</protein>
<evidence type="ECO:0000256" key="1">
    <source>
        <dbReference type="SAM" id="SignalP"/>
    </source>
</evidence>
<dbReference type="Proteomes" id="UP001430953">
    <property type="component" value="Unassembled WGS sequence"/>
</dbReference>
<evidence type="ECO:0008006" key="4">
    <source>
        <dbReference type="Google" id="ProtNLM"/>
    </source>
</evidence>
<keyword evidence="3" id="KW-1185">Reference proteome</keyword>
<sequence length="90" mass="9839">MYLIVVRFGILIASLCQTCRALTVGHLSNSKIDSTENETMHCSPSSPTRTTYVYATYAYDSIYLNIRNFANTASSTAAGGGEFSIGWLPF</sequence>
<proteinExistence type="predicted"/>
<organism evidence="2 3">
    <name type="scientific">Cardiocondyla obscurior</name>
    <dbReference type="NCBI Taxonomy" id="286306"/>
    <lineage>
        <taxon>Eukaryota</taxon>
        <taxon>Metazoa</taxon>
        <taxon>Ecdysozoa</taxon>
        <taxon>Arthropoda</taxon>
        <taxon>Hexapoda</taxon>
        <taxon>Insecta</taxon>
        <taxon>Pterygota</taxon>
        <taxon>Neoptera</taxon>
        <taxon>Endopterygota</taxon>
        <taxon>Hymenoptera</taxon>
        <taxon>Apocrita</taxon>
        <taxon>Aculeata</taxon>
        <taxon>Formicoidea</taxon>
        <taxon>Formicidae</taxon>
        <taxon>Myrmicinae</taxon>
        <taxon>Cardiocondyla</taxon>
    </lineage>
</organism>
<evidence type="ECO:0000313" key="2">
    <source>
        <dbReference type="EMBL" id="KAL0126101.1"/>
    </source>
</evidence>
<feature type="signal peptide" evidence="1">
    <location>
        <begin position="1"/>
        <end position="21"/>
    </location>
</feature>
<accession>A0AAW2GFP4</accession>